<dbReference type="GO" id="GO:0016811">
    <property type="term" value="F:hydrolase activity, acting on carbon-nitrogen (but not peptide) bonds, in linear amides"/>
    <property type="evidence" value="ECO:0007669"/>
    <property type="project" value="TreeGrafter"/>
</dbReference>
<name>A0A6J6P6P7_9ZZZZ</name>
<dbReference type="InterPro" id="IPR004347">
    <property type="entry name" value="Pup_ligase/deamidase"/>
</dbReference>
<dbReference type="AlphaFoldDB" id="A0A6J6P6P7"/>
<sequence length="107" mass="11768">MDLQYHDLRAGTSLSRRMGLERLTTDAQVALAITEPPPETRAYFRGRCLARFPEQVVAANWDSLVFDVGEAALQRVPMLEPGKGTQEAVGALIDSSVDAAELLQRLK</sequence>
<reference evidence="1" key="1">
    <citation type="submission" date="2020-05" db="EMBL/GenBank/DDBJ databases">
        <authorList>
            <person name="Chiriac C."/>
            <person name="Salcher M."/>
            <person name="Ghai R."/>
            <person name="Kavagutti S V."/>
        </authorList>
    </citation>
    <scope>NUCLEOTIDE SEQUENCE</scope>
</reference>
<accession>A0A6J6P6P7</accession>
<dbReference type="Pfam" id="PF03136">
    <property type="entry name" value="Pup_ligase"/>
    <property type="match status" value="1"/>
</dbReference>
<dbReference type="GO" id="GO:0019941">
    <property type="term" value="P:modification-dependent protein catabolic process"/>
    <property type="evidence" value="ECO:0007669"/>
    <property type="project" value="InterPro"/>
</dbReference>
<organism evidence="1">
    <name type="scientific">freshwater metagenome</name>
    <dbReference type="NCBI Taxonomy" id="449393"/>
    <lineage>
        <taxon>unclassified sequences</taxon>
        <taxon>metagenomes</taxon>
        <taxon>ecological metagenomes</taxon>
    </lineage>
</organism>
<dbReference type="PANTHER" id="PTHR42307">
    <property type="entry name" value="PUP DEAMIDASE/DEPUPYLASE"/>
    <property type="match status" value="1"/>
</dbReference>
<dbReference type="GO" id="GO:0008233">
    <property type="term" value="F:peptidase activity"/>
    <property type="evidence" value="ECO:0007669"/>
    <property type="project" value="TreeGrafter"/>
</dbReference>
<proteinExistence type="predicted"/>
<evidence type="ECO:0000313" key="1">
    <source>
        <dbReference type="EMBL" id="CAB4694326.1"/>
    </source>
</evidence>
<gene>
    <name evidence="1" type="ORF">UFOPK2582_00597</name>
</gene>
<dbReference type="PANTHER" id="PTHR42307:SF2">
    <property type="entry name" value="PUP DEAMIDASE_DEPUPYLASE"/>
    <property type="match status" value="1"/>
</dbReference>
<protein>
    <submittedName>
        <fullName evidence="1">Unannotated protein</fullName>
    </submittedName>
</protein>
<dbReference type="EMBL" id="CAEZXS010000053">
    <property type="protein sequence ID" value="CAB4694326.1"/>
    <property type="molecule type" value="Genomic_DNA"/>
</dbReference>
<dbReference type="GO" id="GO:0010498">
    <property type="term" value="P:proteasomal protein catabolic process"/>
    <property type="evidence" value="ECO:0007669"/>
    <property type="project" value="InterPro"/>
</dbReference>
<dbReference type="GO" id="GO:0070490">
    <property type="term" value="P:protein pupylation"/>
    <property type="evidence" value="ECO:0007669"/>
    <property type="project" value="TreeGrafter"/>
</dbReference>
<dbReference type="GO" id="GO:0005524">
    <property type="term" value="F:ATP binding"/>
    <property type="evidence" value="ECO:0007669"/>
    <property type="project" value="TreeGrafter"/>
</dbReference>